<reference evidence="1" key="2">
    <citation type="journal article" date="2015" name="Data Brief">
        <title>Shoot transcriptome of the giant reed, Arundo donax.</title>
        <authorList>
            <person name="Barrero R.A."/>
            <person name="Guerrero F.D."/>
            <person name="Moolhuijzen P."/>
            <person name="Goolsby J.A."/>
            <person name="Tidwell J."/>
            <person name="Bellgard S.E."/>
            <person name="Bellgard M.I."/>
        </authorList>
    </citation>
    <scope>NUCLEOTIDE SEQUENCE</scope>
    <source>
        <tissue evidence="1">Shoot tissue taken approximately 20 cm above the soil surface</tissue>
    </source>
</reference>
<dbReference type="EMBL" id="GBRH01190138">
    <property type="protein sequence ID" value="JAE07758.1"/>
    <property type="molecule type" value="Transcribed_RNA"/>
</dbReference>
<evidence type="ECO:0000313" key="1">
    <source>
        <dbReference type="EMBL" id="JAE07758.1"/>
    </source>
</evidence>
<reference evidence="1" key="1">
    <citation type="submission" date="2014-09" db="EMBL/GenBank/DDBJ databases">
        <authorList>
            <person name="Magalhaes I.L.F."/>
            <person name="Oliveira U."/>
            <person name="Santos F.R."/>
            <person name="Vidigal T.H.D.A."/>
            <person name="Brescovit A.D."/>
            <person name="Santos A.J."/>
        </authorList>
    </citation>
    <scope>NUCLEOTIDE SEQUENCE</scope>
    <source>
        <tissue evidence="1">Shoot tissue taken approximately 20 cm above the soil surface</tissue>
    </source>
</reference>
<protein>
    <submittedName>
        <fullName evidence="1">Uncharacterized protein</fullName>
    </submittedName>
</protein>
<dbReference type="AlphaFoldDB" id="A0A0A9FHL4"/>
<name>A0A0A9FHL4_ARUDO</name>
<proteinExistence type="predicted"/>
<accession>A0A0A9FHL4</accession>
<sequence length="35" mass="3842">MIWKDHLVNTIHIAREPGGMAKQPPFGLIIGLETG</sequence>
<organism evidence="1">
    <name type="scientific">Arundo donax</name>
    <name type="common">Giant reed</name>
    <name type="synonym">Donax arundinaceus</name>
    <dbReference type="NCBI Taxonomy" id="35708"/>
    <lineage>
        <taxon>Eukaryota</taxon>
        <taxon>Viridiplantae</taxon>
        <taxon>Streptophyta</taxon>
        <taxon>Embryophyta</taxon>
        <taxon>Tracheophyta</taxon>
        <taxon>Spermatophyta</taxon>
        <taxon>Magnoliopsida</taxon>
        <taxon>Liliopsida</taxon>
        <taxon>Poales</taxon>
        <taxon>Poaceae</taxon>
        <taxon>PACMAD clade</taxon>
        <taxon>Arundinoideae</taxon>
        <taxon>Arundineae</taxon>
        <taxon>Arundo</taxon>
    </lineage>
</organism>